<gene>
    <name evidence="1" type="ORF">Lpp7_15749</name>
</gene>
<feature type="non-terminal residue" evidence="1">
    <location>
        <position position="228"/>
    </location>
</feature>
<feature type="non-terminal residue" evidence="1">
    <location>
        <position position="1"/>
    </location>
</feature>
<accession>A0A8E0ID31</accession>
<reference evidence="1 2" key="1">
    <citation type="journal article" date="2013" name="PLoS ONE">
        <title>Lactobacillus paracasei comparative genomics: towards species pan-genome definition and exploitation of diversity.</title>
        <authorList>
            <person name="Smokvina T."/>
            <person name="Wels M."/>
            <person name="Polka J."/>
            <person name="Chervaux C."/>
            <person name="Brisse S."/>
            <person name="Boekhorst J."/>
            <person name="van Hylckama Vlieg J.E."/>
            <person name="Siezen R.J."/>
        </authorList>
    </citation>
    <scope>NUCLEOTIDE SEQUENCE [LARGE SCALE GENOMIC DNA]</scope>
    <source>
        <strain evidence="1 2">Lpp7</strain>
    </source>
</reference>
<comment type="caution">
    <text evidence="1">The sequence shown here is derived from an EMBL/GenBank/DDBJ whole genome shotgun (WGS) entry which is preliminary data.</text>
</comment>
<organism evidence="1 2">
    <name type="scientific">Lacticaseibacillus paracasei subsp. paracasei Lpp7</name>
    <dbReference type="NCBI Taxonomy" id="1256200"/>
    <lineage>
        <taxon>Bacteria</taxon>
        <taxon>Bacillati</taxon>
        <taxon>Bacillota</taxon>
        <taxon>Bacilli</taxon>
        <taxon>Lactobacillales</taxon>
        <taxon>Lactobacillaceae</taxon>
        <taxon>Lacticaseibacillus</taxon>
    </lineage>
</organism>
<proteinExistence type="predicted"/>
<name>A0A8E0ID31_LACPA</name>
<dbReference type="Proteomes" id="UP000014303">
    <property type="component" value="Unassembled WGS sequence"/>
</dbReference>
<sequence>WLPANAYTTFTAANVNAYADFNQQKVATSGAGLVNQTVNISGQYHAFGGVVYYSIYDVRGKWLGYVDASQVKTTSSAAGLWLPHDGYLTTTQSGQMIYTNLDSFAGGRTTTANYQRTFRIMGEYKHYNGATYYSLYDGNGNWMGYLNSALGSESKEAQGVWMNYNANVLITASNAALYSSFFNMTRDTSSLYGGVYQVSGKYSHVNGTTYYSLYDGNRWLGYLASWAT</sequence>
<dbReference type="EMBL" id="ANJV01000563">
    <property type="protein sequence ID" value="EPC46151.1"/>
    <property type="molecule type" value="Genomic_DNA"/>
</dbReference>
<dbReference type="AlphaFoldDB" id="A0A8E0ID31"/>
<protein>
    <submittedName>
        <fullName evidence="1">Arabinogalactan endo-1,4-beta-galactosidase</fullName>
    </submittedName>
</protein>
<evidence type="ECO:0000313" key="1">
    <source>
        <dbReference type="EMBL" id="EPC46151.1"/>
    </source>
</evidence>
<evidence type="ECO:0000313" key="2">
    <source>
        <dbReference type="Proteomes" id="UP000014303"/>
    </source>
</evidence>